<dbReference type="SMART" id="SM00100">
    <property type="entry name" value="cNMP"/>
    <property type="match status" value="1"/>
</dbReference>
<keyword evidence="3" id="KW-1185">Reference proteome</keyword>
<comment type="caution">
    <text evidence="2">The sequence shown here is derived from an EMBL/GenBank/DDBJ whole genome shotgun (WGS) entry which is preliminary data.</text>
</comment>
<dbReference type="PANTHER" id="PTHR24567:SF26">
    <property type="entry name" value="REGULATORY PROTEIN YEIL"/>
    <property type="match status" value="1"/>
</dbReference>
<dbReference type="RefSeq" id="WP_106198050.1">
    <property type="nucleotide sequence ID" value="NZ_JAXEIU010000049.1"/>
</dbReference>
<sequence>MKQTDGNLQILCTLSDFEMFHSIKLEQLVEIIKFVSRLELDAGEILMEEGMVSDCFYLVESGDVEVYFSVPGQKNFLEACRVKTGSPVGEMALLEDDVHSARVMAKEASSVIKIESAPFLKYCNKHPEIGFIVMRNLAKLLCSRLRYTDQFLRHVASN</sequence>
<accession>A0ABX5LM10</accession>
<name>A0ABX5LM10_9BACT</name>
<dbReference type="PROSITE" id="PS50042">
    <property type="entry name" value="CNMP_BINDING_3"/>
    <property type="match status" value="1"/>
</dbReference>
<dbReference type="InterPro" id="IPR018490">
    <property type="entry name" value="cNMP-bd_dom_sf"/>
</dbReference>
<dbReference type="EMBL" id="QGHD01000005">
    <property type="protein sequence ID" value="PWL03472.1"/>
    <property type="molecule type" value="Genomic_DNA"/>
</dbReference>
<evidence type="ECO:0000313" key="2">
    <source>
        <dbReference type="EMBL" id="PWL03472.1"/>
    </source>
</evidence>
<evidence type="ECO:0000259" key="1">
    <source>
        <dbReference type="PROSITE" id="PS50042"/>
    </source>
</evidence>
<dbReference type="PANTHER" id="PTHR24567">
    <property type="entry name" value="CRP FAMILY TRANSCRIPTIONAL REGULATORY PROTEIN"/>
    <property type="match status" value="1"/>
</dbReference>
<proteinExistence type="predicted"/>
<gene>
    <name evidence="2" type="ORF">B0H50_10514</name>
</gene>
<dbReference type="InterPro" id="IPR000595">
    <property type="entry name" value="cNMP-bd_dom"/>
</dbReference>
<protein>
    <recommendedName>
        <fullName evidence="1">Cyclic nucleotide-binding domain-containing protein</fullName>
    </recommendedName>
</protein>
<dbReference type="Pfam" id="PF00027">
    <property type="entry name" value="cNMP_binding"/>
    <property type="match status" value="1"/>
</dbReference>
<reference evidence="2 3" key="1">
    <citation type="submission" date="2018-05" db="EMBL/GenBank/DDBJ databases">
        <title>Animal gut microbial communities from fecal samples from Wisconsin, USA.</title>
        <authorList>
            <person name="Neumann A."/>
        </authorList>
    </citation>
    <scope>NUCLEOTIDE SEQUENCE [LARGE SCALE GENOMIC DNA]</scope>
    <source>
        <strain evidence="2 3">UWS4</strain>
    </source>
</reference>
<dbReference type="Gene3D" id="2.60.120.10">
    <property type="entry name" value="Jelly Rolls"/>
    <property type="match status" value="1"/>
</dbReference>
<dbReference type="Proteomes" id="UP000245523">
    <property type="component" value="Unassembled WGS sequence"/>
</dbReference>
<dbReference type="CDD" id="cd00038">
    <property type="entry name" value="CAP_ED"/>
    <property type="match status" value="1"/>
</dbReference>
<dbReference type="InterPro" id="IPR050397">
    <property type="entry name" value="Env_Response_Regulators"/>
</dbReference>
<feature type="domain" description="Cyclic nucleotide-binding" evidence="1">
    <location>
        <begin position="19"/>
        <end position="119"/>
    </location>
</feature>
<dbReference type="SUPFAM" id="SSF51206">
    <property type="entry name" value="cAMP-binding domain-like"/>
    <property type="match status" value="1"/>
</dbReference>
<evidence type="ECO:0000313" key="3">
    <source>
        <dbReference type="Proteomes" id="UP000245523"/>
    </source>
</evidence>
<organism evidence="2 3">
    <name type="scientific">Hallerella porci</name>
    <dbReference type="NCBI Taxonomy" id="1945871"/>
    <lineage>
        <taxon>Bacteria</taxon>
        <taxon>Pseudomonadati</taxon>
        <taxon>Fibrobacterota</taxon>
        <taxon>Fibrobacteria</taxon>
        <taxon>Fibrobacterales</taxon>
        <taxon>Fibrobacteraceae</taxon>
        <taxon>Hallerella</taxon>
    </lineage>
</organism>
<dbReference type="InterPro" id="IPR014710">
    <property type="entry name" value="RmlC-like_jellyroll"/>
</dbReference>